<evidence type="ECO:0000313" key="2">
    <source>
        <dbReference type="EMBL" id="KAK4197053.1"/>
    </source>
</evidence>
<proteinExistence type="predicted"/>
<comment type="caution">
    <text evidence="2">The sequence shown here is derived from an EMBL/GenBank/DDBJ whole genome shotgun (WGS) entry which is preliminary data.</text>
</comment>
<evidence type="ECO:0000256" key="1">
    <source>
        <dbReference type="SAM" id="Phobius"/>
    </source>
</evidence>
<name>A0AAN6XBK2_9PEZI</name>
<reference evidence="2" key="2">
    <citation type="submission" date="2023-05" db="EMBL/GenBank/DDBJ databases">
        <authorList>
            <consortium name="Lawrence Berkeley National Laboratory"/>
            <person name="Steindorff A."/>
            <person name="Hensen N."/>
            <person name="Bonometti L."/>
            <person name="Westerberg I."/>
            <person name="Brannstrom I.O."/>
            <person name="Guillou S."/>
            <person name="Cros-Aarteil S."/>
            <person name="Calhoun S."/>
            <person name="Haridas S."/>
            <person name="Kuo A."/>
            <person name="Mondo S."/>
            <person name="Pangilinan J."/>
            <person name="Riley R."/>
            <person name="Labutti K."/>
            <person name="Andreopoulos B."/>
            <person name="Lipzen A."/>
            <person name="Chen C."/>
            <person name="Yanf M."/>
            <person name="Daum C."/>
            <person name="Ng V."/>
            <person name="Clum A."/>
            <person name="Ohm R."/>
            <person name="Martin F."/>
            <person name="Silar P."/>
            <person name="Natvig D."/>
            <person name="Lalanne C."/>
            <person name="Gautier V."/>
            <person name="Ament-Velasquez S.L."/>
            <person name="Kruys A."/>
            <person name="Hutchinson M.I."/>
            <person name="Powell A.J."/>
            <person name="Barry K."/>
            <person name="Miller A.N."/>
            <person name="Grigoriev I.V."/>
            <person name="Debuchy R."/>
            <person name="Gladieux P."/>
            <person name="Thoren M.H."/>
            <person name="Johannesson H."/>
        </authorList>
    </citation>
    <scope>NUCLEOTIDE SEQUENCE</scope>
    <source>
        <strain evidence="2">CBS 315.58</strain>
    </source>
</reference>
<evidence type="ECO:0000313" key="3">
    <source>
        <dbReference type="Proteomes" id="UP001303160"/>
    </source>
</evidence>
<gene>
    <name evidence="2" type="ORF">QBC40DRAFT_108831</name>
</gene>
<protein>
    <submittedName>
        <fullName evidence="2">Uncharacterized protein</fullName>
    </submittedName>
</protein>
<reference evidence="2" key="1">
    <citation type="journal article" date="2023" name="Mol. Phylogenet. Evol.">
        <title>Genome-scale phylogeny and comparative genomics of the fungal order Sordariales.</title>
        <authorList>
            <person name="Hensen N."/>
            <person name="Bonometti L."/>
            <person name="Westerberg I."/>
            <person name="Brannstrom I.O."/>
            <person name="Guillou S."/>
            <person name="Cros-Aarteil S."/>
            <person name="Calhoun S."/>
            <person name="Haridas S."/>
            <person name="Kuo A."/>
            <person name="Mondo S."/>
            <person name="Pangilinan J."/>
            <person name="Riley R."/>
            <person name="LaButti K."/>
            <person name="Andreopoulos B."/>
            <person name="Lipzen A."/>
            <person name="Chen C."/>
            <person name="Yan M."/>
            <person name="Daum C."/>
            <person name="Ng V."/>
            <person name="Clum A."/>
            <person name="Steindorff A."/>
            <person name="Ohm R.A."/>
            <person name="Martin F."/>
            <person name="Silar P."/>
            <person name="Natvig D.O."/>
            <person name="Lalanne C."/>
            <person name="Gautier V."/>
            <person name="Ament-Velasquez S.L."/>
            <person name="Kruys A."/>
            <person name="Hutchinson M.I."/>
            <person name="Powell A.J."/>
            <person name="Barry K."/>
            <person name="Miller A.N."/>
            <person name="Grigoriev I.V."/>
            <person name="Debuchy R."/>
            <person name="Gladieux P."/>
            <person name="Hiltunen Thoren M."/>
            <person name="Johannesson H."/>
        </authorList>
    </citation>
    <scope>NUCLEOTIDE SEQUENCE</scope>
    <source>
        <strain evidence="2">CBS 315.58</strain>
    </source>
</reference>
<keyword evidence="1" id="KW-0812">Transmembrane</keyword>
<feature type="transmembrane region" description="Helical" evidence="1">
    <location>
        <begin position="23"/>
        <end position="43"/>
    </location>
</feature>
<organism evidence="2 3">
    <name type="scientific">Triangularia verruculosa</name>
    <dbReference type="NCBI Taxonomy" id="2587418"/>
    <lineage>
        <taxon>Eukaryota</taxon>
        <taxon>Fungi</taxon>
        <taxon>Dikarya</taxon>
        <taxon>Ascomycota</taxon>
        <taxon>Pezizomycotina</taxon>
        <taxon>Sordariomycetes</taxon>
        <taxon>Sordariomycetidae</taxon>
        <taxon>Sordariales</taxon>
        <taxon>Podosporaceae</taxon>
        <taxon>Triangularia</taxon>
    </lineage>
</organism>
<dbReference type="AlphaFoldDB" id="A0AAN6XBK2"/>
<keyword evidence="1" id="KW-0472">Membrane</keyword>
<keyword evidence="1" id="KW-1133">Transmembrane helix</keyword>
<sequence length="102" mass="11365">MGTDLFFFSPGDMAARQQQSNRGVYEAGFFFFAFFFFGILTLGGMTPHKLIGVITAMAFFGYGRGTHIRGNGLTLFAILLFQFWCKQGVVFCFLDKGNDMGT</sequence>
<feature type="transmembrane region" description="Helical" evidence="1">
    <location>
        <begin position="73"/>
        <end position="94"/>
    </location>
</feature>
<dbReference type="Proteomes" id="UP001303160">
    <property type="component" value="Unassembled WGS sequence"/>
</dbReference>
<dbReference type="EMBL" id="MU863971">
    <property type="protein sequence ID" value="KAK4197053.1"/>
    <property type="molecule type" value="Genomic_DNA"/>
</dbReference>
<keyword evidence="3" id="KW-1185">Reference proteome</keyword>
<accession>A0AAN6XBK2</accession>